<reference evidence="6" key="1">
    <citation type="submission" date="2020-10" db="EMBL/GenBank/DDBJ databases">
        <authorList>
            <person name="Gilroy R."/>
        </authorList>
    </citation>
    <scope>NUCLEOTIDE SEQUENCE</scope>
    <source>
        <strain evidence="6">ChiW17-6978</strain>
    </source>
</reference>
<dbReference type="InterPro" id="IPR008995">
    <property type="entry name" value="Mo/tungstate-bd_C_term_dom"/>
</dbReference>
<evidence type="ECO:0000256" key="1">
    <source>
        <dbReference type="ARBA" id="ARBA00022448"/>
    </source>
</evidence>
<dbReference type="InterPro" id="IPR017871">
    <property type="entry name" value="ABC_transporter-like_CS"/>
</dbReference>
<dbReference type="SMART" id="SM00382">
    <property type="entry name" value="AAA"/>
    <property type="match status" value="1"/>
</dbReference>
<dbReference type="SUPFAM" id="SSF52540">
    <property type="entry name" value="P-loop containing nucleoside triphosphate hydrolases"/>
    <property type="match status" value="1"/>
</dbReference>
<dbReference type="InterPro" id="IPR047641">
    <property type="entry name" value="ABC_transpr_MalK/UgpC-like"/>
</dbReference>
<keyword evidence="1" id="KW-0813">Transport</keyword>
<dbReference type="InterPro" id="IPR015855">
    <property type="entry name" value="ABC_transpr_MalK-like"/>
</dbReference>
<dbReference type="PROSITE" id="PS50893">
    <property type="entry name" value="ABC_TRANSPORTER_2"/>
    <property type="match status" value="1"/>
</dbReference>
<dbReference type="Pfam" id="PF00005">
    <property type="entry name" value="ABC_tran"/>
    <property type="match status" value="1"/>
</dbReference>
<dbReference type="Gene3D" id="2.40.50.100">
    <property type="match status" value="1"/>
</dbReference>
<dbReference type="InterPro" id="IPR027417">
    <property type="entry name" value="P-loop_NTPase"/>
</dbReference>
<dbReference type="Proteomes" id="UP000886758">
    <property type="component" value="Unassembled WGS sequence"/>
</dbReference>
<dbReference type="PANTHER" id="PTHR43875">
    <property type="entry name" value="MALTODEXTRIN IMPORT ATP-BINDING PROTEIN MSMX"/>
    <property type="match status" value="1"/>
</dbReference>
<feature type="domain" description="ABC transporter" evidence="5">
    <location>
        <begin position="4"/>
        <end position="235"/>
    </location>
</feature>
<dbReference type="Gene3D" id="2.40.50.140">
    <property type="entry name" value="Nucleic acid-binding proteins"/>
    <property type="match status" value="1"/>
</dbReference>
<dbReference type="GO" id="GO:0140359">
    <property type="term" value="F:ABC-type transporter activity"/>
    <property type="evidence" value="ECO:0007669"/>
    <property type="project" value="InterPro"/>
</dbReference>
<gene>
    <name evidence="6" type="primary">ugpC</name>
    <name evidence="6" type="ORF">IAD46_03425</name>
</gene>
<dbReference type="InterPro" id="IPR003593">
    <property type="entry name" value="AAA+_ATPase"/>
</dbReference>
<dbReference type="GO" id="GO:0005524">
    <property type="term" value="F:ATP binding"/>
    <property type="evidence" value="ECO:0007669"/>
    <property type="project" value="UniProtKB-KW"/>
</dbReference>
<dbReference type="GO" id="GO:0055052">
    <property type="term" value="C:ATP-binding cassette (ABC) transporter complex, substrate-binding subunit-containing"/>
    <property type="evidence" value="ECO:0007669"/>
    <property type="project" value="TreeGrafter"/>
</dbReference>
<protein>
    <submittedName>
        <fullName evidence="6">Sn-glycerol-3-phosphate ABC transporter ATP-binding protein UgpC</fullName>
    </submittedName>
</protein>
<proteinExistence type="predicted"/>
<evidence type="ECO:0000313" key="6">
    <source>
        <dbReference type="EMBL" id="HIT50058.1"/>
    </source>
</evidence>
<dbReference type="FunFam" id="3.40.50.300:FF:000042">
    <property type="entry name" value="Maltose/maltodextrin ABC transporter, ATP-binding protein"/>
    <property type="match status" value="1"/>
</dbReference>
<dbReference type="CDD" id="cd03301">
    <property type="entry name" value="ABC_MalK_N"/>
    <property type="match status" value="1"/>
</dbReference>
<dbReference type="PROSITE" id="PS00211">
    <property type="entry name" value="ABC_TRANSPORTER_1"/>
    <property type="match status" value="1"/>
</dbReference>
<dbReference type="PANTHER" id="PTHR43875:SF1">
    <property type="entry name" value="OSMOPROTECTIVE COMPOUNDS UPTAKE ATP-BINDING PROTEIN GGTA"/>
    <property type="match status" value="1"/>
</dbReference>
<reference evidence="6" key="2">
    <citation type="journal article" date="2021" name="PeerJ">
        <title>Extensive microbial diversity within the chicken gut microbiome revealed by metagenomics and culture.</title>
        <authorList>
            <person name="Gilroy R."/>
            <person name="Ravi A."/>
            <person name="Getino M."/>
            <person name="Pursley I."/>
            <person name="Horton D.L."/>
            <person name="Alikhan N.F."/>
            <person name="Baker D."/>
            <person name="Gharbi K."/>
            <person name="Hall N."/>
            <person name="Watson M."/>
            <person name="Adriaenssens E.M."/>
            <person name="Foster-Nyarko E."/>
            <person name="Jarju S."/>
            <person name="Secka A."/>
            <person name="Antonio M."/>
            <person name="Oren A."/>
            <person name="Chaudhuri R.R."/>
            <person name="La Ragione R."/>
            <person name="Hildebrand F."/>
            <person name="Pallen M.J."/>
        </authorList>
    </citation>
    <scope>NUCLEOTIDE SEQUENCE</scope>
    <source>
        <strain evidence="6">ChiW17-6978</strain>
    </source>
</reference>
<dbReference type="GO" id="GO:0008643">
    <property type="term" value="P:carbohydrate transport"/>
    <property type="evidence" value="ECO:0007669"/>
    <property type="project" value="InterPro"/>
</dbReference>
<dbReference type="NCBIfam" id="NF008653">
    <property type="entry name" value="PRK11650.1"/>
    <property type="match status" value="1"/>
</dbReference>
<dbReference type="Gene3D" id="3.40.50.300">
    <property type="entry name" value="P-loop containing nucleotide triphosphate hydrolases"/>
    <property type="match status" value="1"/>
</dbReference>
<organism evidence="6 7">
    <name type="scientific">Candidatus Pelethenecus faecipullorum</name>
    <dbReference type="NCBI Taxonomy" id="2840900"/>
    <lineage>
        <taxon>Bacteria</taxon>
        <taxon>Bacillati</taxon>
        <taxon>Mycoplasmatota</taxon>
        <taxon>Mollicutes</taxon>
        <taxon>Candidatus Pelethenecus</taxon>
    </lineage>
</organism>
<name>A0A9D1KJP1_9MOLU</name>
<comment type="caution">
    <text evidence="6">The sequence shown here is derived from an EMBL/GenBank/DDBJ whole genome shotgun (WGS) entry which is preliminary data.</text>
</comment>
<dbReference type="InterPro" id="IPR012340">
    <property type="entry name" value="NA-bd_OB-fold"/>
</dbReference>
<sequence length="847" mass="96927">MAGLRLEHIYKVYPNGTKAVSDFTMDIKDQEFIVFVGPSGCGKSTTLRMIAGLEDISAGELYIDDKIVNDVEPKDRDIAMVFQNYALYPHMTVYENMAFGLKLRHVPNAEIHKKVLWAANVLDLVEYLDRKPRAMSGGQRQRVALGRAILRNPKVMLLDEPLSNLDAKLRTQMRSEISKLHEELKTTFIYVTHDQVEAMTLGTRVVVMRLGKIMQIDTPKNLYDYPNNLFVAGFIGTPQMNIFQATLTKVKDKIRMDFNWSENSLLVPQQLLAKVQPQYFNGKTVLVGLRCEDISLEPDVVKKSKTLVDVRISHFEELGNETLIYGDINMQGDGFGETSTRVIIKGRSTYGLSKGQIVKAALDMTKVHMFDKETEETINPRIPSVNLVDAVVKDGMMSFGGLSFQLPKAVAVPNGNYEVLIPTEAIRLNHQTGVEVTIDSVETISDRQLVNIQLSESLLFANTTETIHAKEVWYLDLDFTLLSFQQNGKTVLAAVEAYDRINAMFLNYATAKSFVGNRYETVIEERVEKVKEKYEPQIDALTTQYEKDFSIAQEVDSKAVMEKNASKLAEKKKDVAERLARLKKQLQDELAELKKVHLQNNERIAREVTETYSKIRKEEQEAFQAFKAINKDRDAYRKRAQEYHEFKENHDLEEHNELEKRTNLEAIRYEGEVNSLKGNFKRTKDNLKKQYGDLVKECNKEAFPAKELTKEYKAQLKKLKGEYDEALMRANIIFFFKIQDLVILSNDAISNKMIQSLGVKVFTKQYLIEVPHDAYVLNADMGLDVEVKELLDYGTKKYLKCVLDDGQGSHEIYLLTDQNQVDQTRLKVTFNIEKVHITEKAMDIKIY</sequence>
<evidence type="ECO:0000313" key="7">
    <source>
        <dbReference type="Proteomes" id="UP000886758"/>
    </source>
</evidence>
<evidence type="ECO:0000256" key="2">
    <source>
        <dbReference type="ARBA" id="ARBA00022741"/>
    </source>
</evidence>
<evidence type="ECO:0000256" key="4">
    <source>
        <dbReference type="SAM" id="Coils"/>
    </source>
</evidence>
<evidence type="ECO:0000256" key="3">
    <source>
        <dbReference type="ARBA" id="ARBA00022840"/>
    </source>
</evidence>
<dbReference type="InterPro" id="IPR003439">
    <property type="entry name" value="ABC_transporter-like_ATP-bd"/>
</dbReference>
<dbReference type="AlphaFoldDB" id="A0A9D1KJP1"/>
<keyword evidence="2" id="KW-0547">Nucleotide-binding</keyword>
<evidence type="ECO:0000259" key="5">
    <source>
        <dbReference type="PROSITE" id="PS50893"/>
    </source>
</evidence>
<feature type="coiled-coil region" evidence="4">
    <location>
        <begin position="565"/>
        <end position="621"/>
    </location>
</feature>
<dbReference type="EMBL" id="DVLF01000107">
    <property type="protein sequence ID" value="HIT50058.1"/>
    <property type="molecule type" value="Genomic_DNA"/>
</dbReference>
<dbReference type="SUPFAM" id="SSF50331">
    <property type="entry name" value="MOP-like"/>
    <property type="match status" value="1"/>
</dbReference>
<keyword evidence="3 6" id="KW-0067">ATP-binding</keyword>
<keyword evidence="4" id="KW-0175">Coiled coil</keyword>
<accession>A0A9D1KJP1</accession>
<dbReference type="GO" id="GO:0016887">
    <property type="term" value="F:ATP hydrolysis activity"/>
    <property type="evidence" value="ECO:0007669"/>
    <property type="project" value="InterPro"/>
</dbReference>